<reference evidence="1" key="2">
    <citation type="submission" date="2022-01" db="EMBL/GenBank/DDBJ databases">
        <authorList>
            <person name="Yamashiro T."/>
            <person name="Shiraishi A."/>
            <person name="Satake H."/>
            <person name="Nakayama K."/>
        </authorList>
    </citation>
    <scope>NUCLEOTIDE SEQUENCE</scope>
</reference>
<dbReference type="InterPro" id="IPR018618">
    <property type="entry name" value="GID4/10-like"/>
</dbReference>
<gene>
    <name evidence="1" type="ORF">Tco_0891414</name>
</gene>
<dbReference type="Proteomes" id="UP001151760">
    <property type="component" value="Unassembled WGS sequence"/>
</dbReference>
<dbReference type="EMBL" id="BQNB010013892">
    <property type="protein sequence ID" value="GJT21477.1"/>
    <property type="molecule type" value="Genomic_DNA"/>
</dbReference>
<proteinExistence type="predicted"/>
<name>A0ABQ5C609_9ASTR</name>
<dbReference type="PANTHER" id="PTHR46503">
    <property type="entry name" value="INTER-ALPHA-TRYPSIN INHIBITOR HEAVY CHAIN-LIKE PROTEIN"/>
    <property type="match status" value="1"/>
</dbReference>
<protein>
    <submittedName>
        <fullName evidence="1">Inter-alpha-trypsin inhibitor heavy chain-related protein</fullName>
    </submittedName>
</protein>
<dbReference type="PANTHER" id="PTHR46503:SF8">
    <property type="entry name" value="VON WILLEBRAND FACTOR, TYPE A-RELATED"/>
    <property type="match status" value="1"/>
</dbReference>
<reference evidence="1" key="1">
    <citation type="journal article" date="2022" name="Int. J. Mol. Sci.">
        <title>Draft Genome of Tanacetum Coccineum: Genomic Comparison of Closely Related Tanacetum-Family Plants.</title>
        <authorList>
            <person name="Yamashiro T."/>
            <person name="Shiraishi A."/>
            <person name="Nakayama K."/>
            <person name="Satake H."/>
        </authorList>
    </citation>
    <scope>NUCLEOTIDE SEQUENCE</scope>
</reference>
<accession>A0ABQ5C609</accession>
<sequence>MSLITDKNKASATLQRKCLMEMNFAEVEEEEEPKEGEETPPEMSCFTEKITSRKPYSGAVYRIARRALDKSMKHRSNRKSHEISRTETYSAHTALLILIYPLTIPDLCSERALMVCGRYKGDFPNILKLRGIRADMTNSTIDIDVQQANDIPLIKILAKNQINDSYTTQAWFSQDKELETSTCKENTDRLRWKEQYFVNVGSDCGLIIAGFYYVCFSFVDGSINGYYYDPNSSPLEVGVLNFLFVRATTGMYL</sequence>
<keyword evidence="2" id="KW-1185">Reference proteome</keyword>
<evidence type="ECO:0000313" key="2">
    <source>
        <dbReference type="Proteomes" id="UP001151760"/>
    </source>
</evidence>
<evidence type="ECO:0000313" key="1">
    <source>
        <dbReference type="EMBL" id="GJT21477.1"/>
    </source>
</evidence>
<organism evidence="1 2">
    <name type="scientific">Tanacetum coccineum</name>
    <dbReference type="NCBI Taxonomy" id="301880"/>
    <lineage>
        <taxon>Eukaryota</taxon>
        <taxon>Viridiplantae</taxon>
        <taxon>Streptophyta</taxon>
        <taxon>Embryophyta</taxon>
        <taxon>Tracheophyta</taxon>
        <taxon>Spermatophyta</taxon>
        <taxon>Magnoliopsida</taxon>
        <taxon>eudicotyledons</taxon>
        <taxon>Gunneridae</taxon>
        <taxon>Pentapetalae</taxon>
        <taxon>asterids</taxon>
        <taxon>campanulids</taxon>
        <taxon>Asterales</taxon>
        <taxon>Asteraceae</taxon>
        <taxon>Asteroideae</taxon>
        <taxon>Anthemideae</taxon>
        <taxon>Anthemidinae</taxon>
        <taxon>Tanacetum</taxon>
    </lineage>
</organism>
<dbReference type="Pfam" id="PF09783">
    <property type="entry name" value="Vac_ImportDeg"/>
    <property type="match status" value="1"/>
</dbReference>
<comment type="caution">
    <text evidence="1">The sequence shown here is derived from an EMBL/GenBank/DDBJ whole genome shotgun (WGS) entry which is preliminary data.</text>
</comment>